<dbReference type="SUPFAM" id="SSF116907">
    <property type="entry name" value="Hook domain"/>
    <property type="match status" value="1"/>
</dbReference>
<organism evidence="5 6">
    <name type="scientific">Timema podura</name>
    <name type="common">Walking stick</name>
    <dbReference type="NCBI Taxonomy" id="61482"/>
    <lineage>
        <taxon>Eukaryota</taxon>
        <taxon>Metazoa</taxon>
        <taxon>Ecdysozoa</taxon>
        <taxon>Arthropoda</taxon>
        <taxon>Hexapoda</taxon>
        <taxon>Insecta</taxon>
        <taxon>Pterygota</taxon>
        <taxon>Neoptera</taxon>
        <taxon>Polyneoptera</taxon>
        <taxon>Phasmatodea</taxon>
        <taxon>Timematodea</taxon>
        <taxon>Timematoidea</taxon>
        <taxon>Timematidae</taxon>
        <taxon>Timema</taxon>
    </lineage>
</organism>
<comment type="subcellular location">
    <subcellularLocation>
        <location evidence="1">Cytoplasm</location>
    </subcellularLocation>
</comment>
<proteinExistence type="predicted"/>
<dbReference type="EMBL" id="CAJPIN010035692">
    <property type="protein sequence ID" value="CAG2064632.1"/>
    <property type="molecule type" value="Genomic_DNA"/>
</dbReference>
<dbReference type="InterPro" id="IPR043936">
    <property type="entry name" value="HOOK_N"/>
</dbReference>
<accession>A0ABN7PGL6</accession>
<sequence>MGLTECTPFQVHTVTLMVQSCSCAVVPIRQPVHNVHIPKSSPCETLHVDVTQSTAHTLLAATHQVRAFGSCLENPNKLTDYEDLADGVLVYEVLLQIDPEPAHHGVLPSFGNALVRTRNMDIVIKNMKALYEEELCQVLLVLPDCVKLGREPESKTGIENMHLLLLLLLGCAVQCPNKETFIDRYQTDEC</sequence>
<keyword evidence="6" id="KW-1185">Reference proteome</keyword>
<evidence type="ECO:0000259" key="4">
    <source>
        <dbReference type="Pfam" id="PF19047"/>
    </source>
</evidence>
<dbReference type="Proteomes" id="UP001153148">
    <property type="component" value="Unassembled WGS sequence"/>
</dbReference>
<dbReference type="PANTHER" id="PTHR18947:SF28">
    <property type="entry name" value="GIRDIN, ISOFORM A"/>
    <property type="match status" value="1"/>
</dbReference>
<protein>
    <recommendedName>
        <fullName evidence="4">HOOK N-terminal domain-containing protein</fullName>
    </recommendedName>
</protein>
<evidence type="ECO:0000313" key="6">
    <source>
        <dbReference type="Proteomes" id="UP001153148"/>
    </source>
</evidence>
<dbReference type="Gene3D" id="1.10.418.10">
    <property type="entry name" value="Calponin-like domain"/>
    <property type="match status" value="1"/>
</dbReference>
<dbReference type="Pfam" id="PF19047">
    <property type="entry name" value="HOOK_N"/>
    <property type="match status" value="1"/>
</dbReference>
<evidence type="ECO:0000256" key="3">
    <source>
        <dbReference type="ARBA" id="ARBA00023054"/>
    </source>
</evidence>
<gene>
    <name evidence="5" type="ORF">TPAB3V08_LOCUS11577</name>
</gene>
<reference evidence="5" key="1">
    <citation type="submission" date="2021-03" db="EMBL/GenBank/DDBJ databases">
        <authorList>
            <person name="Tran Van P."/>
        </authorList>
    </citation>
    <scope>NUCLEOTIDE SEQUENCE</scope>
</reference>
<evidence type="ECO:0000256" key="2">
    <source>
        <dbReference type="ARBA" id="ARBA00022490"/>
    </source>
</evidence>
<dbReference type="InterPro" id="IPR036872">
    <property type="entry name" value="CH_dom_sf"/>
</dbReference>
<comment type="caution">
    <text evidence="5">The sequence shown here is derived from an EMBL/GenBank/DDBJ whole genome shotgun (WGS) entry which is preliminary data.</text>
</comment>
<evidence type="ECO:0000313" key="5">
    <source>
        <dbReference type="EMBL" id="CAG2064632.1"/>
    </source>
</evidence>
<feature type="domain" description="HOOK N-terminal" evidence="4">
    <location>
        <begin position="78"/>
        <end position="185"/>
    </location>
</feature>
<evidence type="ECO:0000256" key="1">
    <source>
        <dbReference type="ARBA" id="ARBA00004496"/>
    </source>
</evidence>
<name>A0ABN7PGL6_TIMPD</name>
<keyword evidence="2" id="KW-0963">Cytoplasm</keyword>
<dbReference type="PANTHER" id="PTHR18947">
    <property type="entry name" value="HOOK PROTEINS"/>
    <property type="match status" value="1"/>
</dbReference>
<keyword evidence="3" id="KW-0175">Coiled coil</keyword>